<proteinExistence type="inferred from homology"/>
<dbReference type="EMBL" id="JAGTXO010000012">
    <property type="protein sequence ID" value="KAG8464620.1"/>
    <property type="molecule type" value="Genomic_DNA"/>
</dbReference>
<dbReference type="SUPFAM" id="SSF56281">
    <property type="entry name" value="Metallo-hydrolase/oxidoreductase"/>
    <property type="match status" value="1"/>
</dbReference>
<comment type="caution">
    <text evidence="11">The sequence shown here is derived from an EMBL/GenBank/DDBJ whole genome shotgun (WGS) entry which is preliminary data.</text>
</comment>
<evidence type="ECO:0000256" key="3">
    <source>
        <dbReference type="ARBA" id="ARBA00022694"/>
    </source>
</evidence>
<feature type="chain" id="PRO_5035328233" description="Metallo-beta-lactamase domain-containing protein" evidence="10">
    <location>
        <begin position="21"/>
        <end position="630"/>
    </location>
</feature>
<organism evidence="11 12">
    <name type="scientific">Diacronema lutheri</name>
    <name type="common">Unicellular marine alga</name>
    <name type="synonym">Monochrysis lutheri</name>
    <dbReference type="NCBI Taxonomy" id="2081491"/>
    <lineage>
        <taxon>Eukaryota</taxon>
        <taxon>Haptista</taxon>
        <taxon>Haptophyta</taxon>
        <taxon>Pavlovophyceae</taxon>
        <taxon>Pavlovales</taxon>
        <taxon>Pavlovaceae</taxon>
        <taxon>Diacronema</taxon>
    </lineage>
</organism>
<evidence type="ECO:0000256" key="7">
    <source>
        <dbReference type="ARBA" id="ARBA00022801"/>
    </source>
</evidence>
<reference evidence="11" key="1">
    <citation type="submission" date="2021-05" db="EMBL/GenBank/DDBJ databases">
        <title>The genome of the haptophyte Pavlova lutheri (Diacronema luteri, Pavlovales) - a model for lipid biosynthesis in eukaryotic algae.</title>
        <authorList>
            <person name="Hulatt C.J."/>
            <person name="Posewitz M.C."/>
        </authorList>
    </citation>
    <scope>NUCLEOTIDE SEQUENCE</scope>
    <source>
        <strain evidence="11">NIVA-4/92</strain>
    </source>
</reference>
<dbReference type="HAMAP" id="MF_01818">
    <property type="entry name" value="RNase_Z_BN"/>
    <property type="match status" value="1"/>
</dbReference>
<dbReference type="GO" id="GO:0005634">
    <property type="term" value="C:nucleus"/>
    <property type="evidence" value="ECO:0007669"/>
    <property type="project" value="TreeGrafter"/>
</dbReference>
<feature type="region of interest" description="Disordered" evidence="9">
    <location>
        <begin position="590"/>
        <end position="630"/>
    </location>
</feature>
<keyword evidence="6" id="KW-0255">Endonuclease</keyword>
<feature type="region of interest" description="Disordered" evidence="9">
    <location>
        <begin position="102"/>
        <end position="138"/>
    </location>
</feature>
<keyword evidence="10" id="KW-0732">Signal</keyword>
<evidence type="ECO:0000256" key="9">
    <source>
        <dbReference type="SAM" id="MobiDB-lite"/>
    </source>
</evidence>
<feature type="signal peptide" evidence="10">
    <location>
        <begin position="1"/>
        <end position="20"/>
    </location>
</feature>
<evidence type="ECO:0000313" key="11">
    <source>
        <dbReference type="EMBL" id="KAG8464620.1"/>
    </source>
</evidence>
<comment type="cofactor">
    <cofactor evidence="1">
        <name>Zn(2+)</name>
        <dbReference type="ChEBI" id="CHEBI:29105"/>
    </cofactor>
</comment>
<evidence type="ECO:0000256" key="5">
    <source>
        <dbReference type="ARBA" id="ARBA00022723"/>
    </source>
</evidence>
<evidence type="ECO:0000256" key="8">
    <source>
        <dbReference type="ARBA" id="ARBA00022833"/>
    </source>
</evidence>
<evidence type="ECO:0008006" key="13">
    <source>
        <dbReference type="Google" id="ProtNLM"/>
    </source>
</evidence>
<accession>A0A8J5XSG8</accession>
<feature type="compositionally biased region" description="Basic and acidic residues" evidence="9">
    <location>
        <begin position="116"/>
        <end position="126"/>
    </location>
</feature>
<dbReference type="Proteomes" id="UP000751190">
    <property type="component" value="Unassembled WGS sequence"/>
</dbReference>
<dbReference type="InterPro" id="IPR036866">
    <property type="entry name" value="RibonucZ/Hydroxyglut_hydro"/>
</dbReference>
<name>A0A8J5XSG8_DIALT</name>
<dbReference type="Pfam" id="PF23023">
    <property type="entry name" value="Anti-Pycsar_Apyc1"/>
    <property type="match status" value="1"/>
</dbReference>
<evidence type="ECO:0000313" key="12">
    <source>
        <dbReference type="Proteomes" id="UP000751190"/>
    </source>
</evidence>
<keyword evidence="3" id="KW-0819">tRNA processing</keyword>
<dbReference type="OrthoDB" id="527344at2759"/>
<keyword evidence="12" id="KW-1185">Reference proteome</keyword>
<comment type="subunit">
    <text evidence="2">Homodimer.</text>
</comment>
<dbReference type="InterPro" id="IPR013471">
    <property type="entry name" value="RNase_Z/BN"/>
</dbReference>
<dbReference type="PANTHER" id="PTHR46018:SF2">
    <property type="entry name" value="ZINC PHOSPHODIESTERASE ELAC PROTEIN 1"/>
    <property type="match status" value="1"/>
</dbReference>
<keyword evidence="7" id="KW-0378">Hydrolase</keyword>
<sequence>MSKLVGALLLLGLLAGQGSSLLPAKPQLRLGLRQRARVVLADPPAASGRGKYERCKSPSCRRKAGADGFCAEHSVAAGRGAVAVGAVAMDLTAPPATVVEPEAAPEPVTARPASMDARHAQRDEPAHIAPTPRGHAEAEDELDGAVGEGEGDMGEVSAAATDAEVQGTDMELFFLGTGSCLPTVVRGVACTVVRMDGSFWMFDAGEGTQIQLQRSIVRPGAIDRIFVTHLHGDHAYGLPGVLCLIGNARSPNDPPVELYGPAGLRLFVRTALAISRARAIPHYRVHELHQIPFLHADFSREPTPVRVTCPPHAPHEQPGDDIFPEKVTLADGSEALQWRLIDEPEVAVRAAPVQHTVPCVGYVVRESDRPGRLRIDDVLPRLEENRELLREEGVRDPRSLLKRIKALMPGETFPLPDGTEICAEEALEPMQRGRKVVILGDTCDASACAHLATNADVVVHEATNTYMREFDGPDERGFDRATYLHGHSTPLVAAQFAARVNARALMLTHFSQRHPPGSSRGVRRIEGSARRELPNECAVIAAHDLSRAFVSRSKVGPALQFFAAPKEPDASAFDEAESALIVMTPEEKAVARQRGQSRGQLVPRMRAPPRGPRAGGGRGGRAFVSRGSGP</sequence>
<evidence type="ECO:0000256" key="1">
    <source>
        <dbReference type="ARBA" id="ARBA00001947"/>
    </source>
</evidence>
<feature type="compositionally biased region" description="Low complexity" evidence="9">
    <location>
        <begin position="102"/>
        <end position="113"/>
    </location>
</feature>
<dbReference type="GO" id="GO:0046872">
    <property type="term" value="F:metal ion binding"/>
    <property type="evidence" value="ECO:0007669"/>
    <property type="project" value="UniProtKB-KW"/>
</dbReference>
<dbReference type="GO" id="GO:0042781">
    <property type="term" value="F:3'-tRNA processing endoribonuclease activity"/>
    <property type="evidence" value="ECO:0007669"/>
    <property type="project" value="TreeGrafter"/>
</dbReference>
<dbReference type="AlphaFoldDB" id="A0A8J5XSG8"/>
<keyword evidence="5" id="KW-0479">Metal-binding</keyword>
<evidence type="ECO:0000256" key="4">
    <source>
        <dbReference type="ARBA" id="ARBA00022722"/>
    </source>
</evidence>
<dbReference type="Gene3D" id="3.60.15.10">
    <property type="entry name" value="Ribonuclease Z/Hydroxyacylglutathione hydrolase-like"/>
    <property type="match status" value="1"/>
</dbReference>
<dbReference type="PANTHER" id="PTHR46018">
    <property type="entry name" value="ZINC PHOSPHODIESTERASE ELAC PROTEIN 1"/>
    <property type="match status" value="1"/>
</dbReference>
<keyword evidence="8" id="KW-0862">Zinc</keyword>
<evidence type="ECO:0000256" key="2">
    <source>
        <dbReference type="ARBA" id="ARBA00011738"/>
    </source>
</evidence>
<dbReference type="CDD" id="cd07717">
    <property type="entry name" value="RNaseZ_ZiPD-like_MBL-fold"/>
    <property type="match status" value="1"/>
</dbReference>
<keyword evidence="4" id="KW-0540">Nuclease</keyword>
<gene>
    <name evidence="11" type="ORF">KFE25_009988</name>
</gene>
<evidence type="ECO:0000256" key="6">
    <source>
        <dbReference type="ARBA" id="ARBA00022759"/>
    </source>
</evidence>
<protein>
    <recommendedName>
        <fullName evidence="13">Metallo-beta-lactamase domain-containing protein</fullName>
    </recommendedName>
</protein>
<evidence type="ECO:0000256" key="10">
    <source>
        <dbReference type="SAM" id="SignalP"/>
    </source>
</evidence>